<dbReference type="AlphaFoldDB" id="A0A9W8Y983"/>
<name>A0A9W8Y983_9PLEO</name>
<reference evidence="2" key="1">
    <citation type="submission" date="2022-10" db="EMBL/GenBank/DDBJ databases">
        <title>Tapping the CABI collections for fungal endophytes: first genome assemblies for Collariella, Neodidymelliopsis, Ascochyta clinopodiicola, Didymella pomorum, Didymosphaeria variabile, Neocosmospora piperis and Neocucurbitaria cava.</title>
        <authorList>
            <person name="Hill R."/>
        </authorList>
    </citation>
    <scope>NUCLEOTIDE SEQUENCE</scope>
    <source>
        <strain evidence="2">IMI 356814</strain>
    </source>
</reference>
<comment type="caution">
    <text evidence="2">The sequence shown here is derived from an EMBL/GenBank/DDBJ whole genome shotgun (WGS) entry which is preliminary data.</text>
</comment>
<sequence>MRLKTLNGAPLCECLDFNDTNLLKIDECNEFQKVTGQTETEDITKAFKWRRLTSQHTRLRTGWSQPYLPRSGLQTHQADLSFSIPNAHQDVTFPDGNTTNIDTTVTFDGQPSDTEGFLRHSIIFHDTLLSSQVLPDADADNTVASASFLTTSFNTSTTDSSSPSRVDGLNSTFQIPPTMAIMPLGSVPSPHHLKSIYPQTPTPNLLCVLMTNPERREVFVRKGGYKMHLWEVTVADDTRSGFKVSFWIRPPRESNNEQTNAQTLLLQALERVKVGDILLLRNIALTYFRDTVHGQSLNPSITRARTSIDILMKRNGASVGQASGLPGNIVERFNKVKRWARIHVATDSAGSKKRKARHSHSEHDESLPPDTMEAV</sequence>
<evidence type="ECO:0000313" key="3">
    <source>
        <dbReference type="Proteomes" id="UP001140560"/>
    </source>
</evidence>
<dbReference type="Proteomes" id="UP001140560">
    <property type="component" value="Unassembled WGS sequence"/>
</dbReference>
<protein>
    <submittedName>
        <fullName evidence="2">Uncharacterized protein</fullName>
    </submittedName>
</protein>
<feature type="region of interest" description="Disordered" evidence="1">
    <location>
        <begin position="347"/>
        <end position="375"/>
    </location>
</feature>
<accession>A0A9W8Y983</accession>
<proteinExistence type="predicted"/>
<gene>
    <name evidence="2" type="ORF">N0V83_004592</name>
</gene>
<evidence type="ECO:0000313" key="2">
    <source>
        <dbReference type="EMBL" id="KAJ4371375.1"/>
    </source>
</evidence>
<dbReference type="EMBL" id="JAPEUY010000007">
    <property type="protein sequence ID" value="KAJ4371375.1"/>
    <property type="molecule type" value="Genomic_DNA"/>
</dbReference>
<dbReference type="OrthoDB" id="5378679at2759"/>
<keyword evidence="3" id="KW-1185">Reference proteome</keyword>
<evidence type="ECO:0000256" key="1">
    <source>
        <dbReference type="SAM" id="MobiDB-lite"/>
    </source>
</evidence>
<organism evidence="2 3">
    <name type="scientific">Neocucurbitaria cava</name>
    <dbReference type="NCBI Taxonomy" id="798079"/>
    <lineage>
        <taxon>Eukaryota</taxon>
        <taxon>Fungi</taxon>
        <taxon>Dikarya</taxon>
        <taxon>Ascomycota</taxon>
        <taxon>Pezizomycotina</taxon>
        <taxon>Dothideomycetes</taxon>
        <taxon>Pleosporomycetidae</taxon>
        <taxon>Pleosporales</taxon>
        <taxon>Pleosporineae</taxon>
        <taxon>Cucurbitariaceae</taxon>
        <taxon>Neocucurbitaria</taxon>
    </lineage>
</organism>